<organism evidence="11 12">
    <name type="scientific">Halothermothrix orenii (strain H 168 / OCM 544 / DSM 9562)</name>
    <dbReference type="NCBI Taxonomy" id="373903"/>
    <lineage>
        <taxon>Bacteria</taxon>
        <taxon>Bacillati</taxon>
        <taxon>Bacillota</taxon>
        <taxon>Clostridia</taxon>
        <taxon>Halanaerobiales</taxon>
        <taxon>Halothermotrichaceae</taxon>
        <taxon>Halothermothrix</taxon>
    </lineage>
</organism>
<dbReference type="GO" id="GO:0004807">
    <property type="term" value="F:triose-phosphate isomerase activity"/>
    <property type="evidence" value="ECO:0007669"/>
    <property type="project" value="UniProtKB-UniRule"/>
</dbReference>
<dbReference type="PROSITE" id="PS00171">
    <property type="entry name" value="TIM_1"/>
    <property type="match status" value="1"/>
</dbReference>
<dbReference type="AlphaFoldDB" id="B8CYG1"/>
<dbReference type="PANTHER" id="PTHR21139:SF42">
    <property type="entry name" value="TRIOSEPHOSPHATE ISOMERASE"/>
    <property type="match status" value="1"/>
</dbReference>
<dbReference type="GO" id="GO:0006096">
    <property type="term" value="P:glycolytic process"/>
    <property type="evidence" value="ECO:0007669"/>
    <property type="project" value="UniProtKB-UniRule"/>
</dbReference>
<dbReference type="eggNOG" id="COG0149">
    <property type="taxonomic scope" value="Bacteria"/>
</dbReference>
<evidence type="ECO:0000256" key="8">
    <source>
        <dbReference type="ARBA" id="ARBA00023235"/>
    </source>
</evidence>
<dbReference type="HAMAP" id="MF_00147_B">
    <property type="entry name" value="TIM_B"/>
    <property type="match status" value="1"/>
</dbReference>
<dbReference type="InterPro" id="IPR022896">
    <property type="entry name" value="TrioseP_Isoase_bac/euk"/>
</dbReference>
<feature type="binding site" evidence="9">
    <location>
        <begin position="9"/>
        <end position="11"/>
    </location>
    <ligand>
        <name>substrate</name>
    </ligand>
</feature>
<accession>B8CYG1</accession>
<keyword evidence="12" id="KW-1185">Reference proteome</keyword>
<dbReference type="STRING" id="373903.Hore_15810"/>
<comment type="pathway">
    <text evidence="1 9 10">Carbohydrate degradation; glycolysis; D-glyceraldehyde 3-phosphate from glycerone phosphate: step 1/1.</text>
</comment>
<dbReference type="HOGENOM" id="CLU_024251_2_3_9"/>
<dbReference type="PROSITE" id="PS51440">
    <property type="entry name" value="TIM_2"/>
    <property type="match status" value="1"/>
</dbReference>
<comment type="pathway">
    <text evidence="9 10">Carbohydrate biosynthesis; gluconeogenesis.</text>
</comment>
<dbReference type="InterPro" id="IPR013785">
    <property type="entry name" value="Aldolase_TIM"/>
</dbReference>
<keyword evidence="7 9" id="KW-0324">Glycolysis</keyword>
<evidence type="ECO:0000256" key="3">
    <source>
        <dbReference type="ARBA" id="ARBA00011940"/>
    </source>
</evidence>
<comment type="subunit">
    <text evidence="9 10">Homodimer.</text>
</comment>
<dbReference type="InterPro" id="IPR035990">
    <property type="entry name" value="TIM_sf"/>
</dbReference>
<dbReference type="KEGG" id="hor:Hore_15810"/>
<keyword evidence="6 9" id="KW-0963">Cytoplasm</keyword>
<reference evidence="11 12" key="1">
    <citation type="journal article" date="2009" name="PLoS ONE">
        <title>Genome analysis of the anaerobic thermohalophilic bacterium Halothermothrix orenii.</title>
        <authorList>
            <person name="Mavromatis K."/>
            <person name="Ivanova N."/>
            <person name="Anderson I."/>
            <person name="Lykidis A."/>
            <person name="Hooper S.D."/>
            <person name="Sun H."/>
            <person name="Kunin V."/>
            <person name="Lapidus A."/>
            <person name="Hugenholtz P."/>
            <person name="Patel B."/>
            <person name="Kyrpides N.C."/>
        </authorList>
    </citation>
    <scope>NUCLEOTIDE SEQUENCE [LARGE SCALE GENOMIC DNA]</scope>
    <source>
        <strain evidence="12">H 168 / OCM 544 / DSM 9562</strain>
    </source>
</reference>
<gene>
    <name evidence="9" type="primary">tpiA</name>
    <name evidence="11" type="ordered locus">Hore_15810</name>
</gene>
<dbReference type="GO" id="GO:0005829">
    <property type="term" value="C:cytosol"/>
    <property type="evidence" value="ECO:0007669"/>
    <property type="project" value="TreeGrafter"/>
</dbReference>
<dbReference type="CDD" id="cd00311">
    <property type="entry name" value="TIM"/>
    <property type="match status" value="1"/>
</dbReference>
<evidence type="ECO:0000313" key="11">
    <source>
        <dbReference type="EMBL" id="ACL70330.1"/>
    </source>
</evidence>
<comment type="similarity">
    <text evidence="2 9 10">Belongs to the triosephosphate isomerase family.</text>
</comment>
<name>B8CYG1_HALOH</name>
<dbReference type="FunFam" id="3.20.20.70:FF:000016">
    <property type="entry name" value="Triosephosphate isomerase"/>
    <property type="match status" value="1"/>
</dbReference>
<dbReference type="NCBIfam" id="TIGR00419">
    <property type="entry name" value="tim"/>
    <property type="match status" value="1"/>
</dbReference>
<dbReference type="UniPathway" id="UPA00109">
    <property type="reaction ID" value="UER00189"/>
</dbReference>
<dbReference type="EMBL" id="CP001098">
    <property type="protein sequence ID" value="ACL70330.1"/>
    <property type="molecule type" value="Genomic_DNA"/>
</dbReference>
<protein>
    <recommendedName>
        <fullName evidence="4 9">Triosephosphate isomerase</fullName>
        <shortName evidence="9">TIM</shortName>
        <shortName evidence="9">TPI</shortName>
        <ecNumber evidence="3 9">5.3.1.1</ecNumber>
    </recommendedName>
    <alternativeName>
        <fullName evidence="9">Triose-phosphate isomerase</fullName>
    </alternativeName>
</protein>
<feature type="active site" description="Proton acceptor" evidence="9">
    <location>
        <position position="167"/>
    </location>
</feature>
<dbReference type="GO" id="GO:0019563">
    <property type="term" value="P:glycerol catabolic process"/>
    <property type="evidence" value="ECO:0007669"/>
    <property type="project" value="TreeGrafter"/>
</dbReference>
<keyword evidence="8 9" id="KW-0413">Isomerase</keyword>
<evidence type="ECO:0000256" key="2">
    <source>
        <dbReference type="ARBA" id="ARBA00007422"/>
    </source>
</evidence>
<dbReference type="InterPro" id="IPR000652">
    <property type="entry name" value="Triosephosphate_isomerase"/>
</dbReference>
<feature type="active site" description="Electrophile" evidence="9">
    <location>
        <position position="95"/>
    </location>
</feature>
<feature type="binding site" evidence="9">
    <location>
        <begin position="233"/>
        <end position="234"/>
    </location>
    <ligand>
        <name>substrate</name>
    </ligand>
</feature>
<feature type="binding site" evidence="9">
    <location>
        <position position="212"/>
    </location>
    <ligand>
        <name>substrate</name>
    </ligand>
</feature>
<evidence type="ECO:0000313" key="12">
    <source>
        <dbReference type="Proteomes" id="UP000000719"/>
    </source>
</evidence>
<dbReference type="GO" id="GO:0006094">
    <property type="term" value="P:gluconeogenesis"/>
    <property type="evidence" value="ECO:0007669"/>
    <property type="project" value="UniProtKB-UniRule"/>
</dbReference>
<dbReference type="InterPro" id="IPR020861">
    <property type="entry name" value="Triosephosphate_isomerase_AS"/>
</dbReference>
<comment type="subcellular location">
    <subcellularLocation>
        <location evidence="9 10">Cytoplasm</location>
    </subcellularLocation>
</comment>
<evidence type="ECO:0000256" key="7">
    <source>
        <dbReference type="ARBA" id="ARBA00023152"/>
    </source>
</evidence>
<proteinExistence type="inferred from homology"/>
<keyword evidence="5 9" id="KW-0312">Gluconeogenesis</keyword>
<comment type="catalytic activity">
    <reaction evidence="9 10">
        <text>D-glyceraldehyde 3-phosphate = dihydroxyacetone phosphate</text>
        <dbReference type="Rhea" id="RHEA:18585"/>
        <dbReference type="ChEBI" id="CHEBI:57642"/>
        <dbReference type="ChEBI" id="CHEBI:59776"/>
        <dbReference type="EC" id="5.3.1.1"/>
    </reaction>
</comment>
<sequence length="250" mass="27266">MRTPFIAGNWKMNLTLKESVALVEELKDLVSGVTGVEIAVCPPAVNLTRVQEVLKDTSIKVGAQNMHWEDSGAFTGELSPVMLRDIDVDYIIIGHSERRQYFNETDQIVNRKVQAAHTHGLKPIICVGESLDEREEGKTRQVVKAQVKSALAGLTKDQVADSVIAYEPIWAIGTGKSATAEEANDVIKFIRETVNQDFDGAGDAMRIQYGGSVKPHNIEDFIKQSDIDGALVGGASLKAESFAEIVKKSV</sequence>
<dbReference type="EC" id="5.3.1.1" evidence="3 9"/>
<comment type="function">
    <text evidence="9">Involved in the gluconeogenesis. Catalyzes stereospecifically the conversion of dihydroxyacetone phosphate (DHAP) to D-glyceraldehyde-3-phosphate (G3P).</text>
</comment>
<dbReference type="GO" id="GO:0046166">
    <property type="term" value="P:glyceraldehyde-3-phosphate biosynthetic process"/>
    <property type="evidence" value="ECO:0007669"/>
    <property type="project" value="TreeGrafter"/>
</dbReference>
<evidence type="ECO:0000256" key="10">
    <source>
        <dbReference type="RuleBase" id="RU363013"/>
    </source>
</evidence>
<dbReference type="Gene3D" id="3.20.20.70">
    <property type="entry name" value="Aldolase class I"/>
    <property type="match status" value="1"/>
</dbReference>
<dbReference type="OrthoDB" id="9809429at2"/>
<evidence type="ECO:0000256" key="1">
    <source>
        <dbReference type="ARBA" id="ARBA00004680"/>
    </source>
</evidence>
<evidence type="ECO:0000256" key="4">
    <source>
        <dbReference type="ARBA" id="ARBA00019397"/>
    </source>
</evidence>
<evidence type="ECO:0000256" key="6">
    <source>
        <dbReference type="ARBA" id="ARBA00022490"/>
    </source>
</evidence>
<dbReference type="Proteomes" id="UP000000719">
    <property type="component" value="Chromosome"/>
</dbReference>
<dbReference type="Pfam" id="PF00121">
    <property type="entry name" value="TIM"/>
    <property type="match status" value="1"/>
</dbReference>
<dbReference type="SUPFAM" id="SSF51351">
    <property type="entry name" value="Triosephosphate isomerase (TIM)"/>
    <property type="match status" value="1"/>
</dbReference>
<dbReference type="UniPathway" id="UPA00138"/>
<evidence type="ECO:0000256" key="5">
    <source>
        <dbReference type="ARBA" id="ARBA00022432"/>
    </source>
</evidence>
<feature type="binding site" evidence="9">
    <location>
        <position position="173"/>
    </location>
    <ligand>
        <name>substrate</name>
    </ligand>
</feature>
<dbReference type="PANTHER" id="PTHR21139">
    <property type="entry name" value="TRIOSEPHOSPHATE ISOMERASE"/>
    <property type="match status" value="1"/>
</dbReference>
<dbReference type="RefSeq" id="WP_012636513.1">
    <property type="nucleotide sequence ID" value="NC_011899.1"/>
</dbReference>
<evidence type="ECO:0000256" key="9">
    <source>
        <dbReference type="HAMAP-Rule" id="MF_00147"/>
    </source>
</evidence>